<dbReference type="AlphaFoldDB" id="A0A8J7HL68"/>
<comment type="caution">
    <text evidence="1">The sequence shown here is derived from an EMBL/GenBank/DDBJ whole genome shotgun (WGS) entry which is preliminary data.</text>
</comment>
<reference evidence="1 2" key="1">
    <citation type="journal article" date="2021" name="Int. J. Syst. Evol. Microbiol.">
        <title>Amazonocrinis nigriterrae gen. nov., sp. nov., Atlanticothrix silvestris gen. nov., sp. nov. and Dendronalium phyllosphericum gen. nov., sp. nov., nostocacean cyanobacteria from Brazilian environments.</title>
        <authorList>
            <person name="Alvarenga D.O."/>
            <person name="Andreote A.P.D."/>
            <person name="Branco L.H.Z."/>
            <person name="Delbaje E."/>
            <person name="Cruz R.B."/>
            <person name="Varani A.M."/>
            <person name="Fiore M.F."/>
        </authorList>
    </citation>
    <scope>NUCLEOTIDE SEQUENCE [LARGE SCALE GENOMIC DNA]</scope>
    <source>
        <strain evidence="1 2">CENA357</strain>
    </source>
</reference>
<evidence type="ECO:0000313" key="1">
    <source>
        <dbReference type="EMBL" id="MBH8554901.1"/>
    </source>
</evidence>
<name>A0A8J7HL68_9CYAN</name>
<gene>
    <name evidence="1" type="ORF">I8751_21630</name>
</gene>
<proteinExistence type="predicted"/>
<dbReference type="Proteomes" id="UP000599391">
    <property type="component" value="Unassembled WGS sequence"/>
</dbReference>
<protein>
    <submittedName>
        <fullName evidence="1">Uncharacterized protein</fullName>
    </submittedName>
</protein>
<evidence type="ECO:0000313" key="2">
    <source>
        <dbReference type="Proteomes" id="UP000599391"/>
    </source>
</evidence>
<dbReference type="EMBL" id="JAECZB010000084">
    <property type="protein sequence ID" value="MBH8554901.1"/>
    <property type="molecule type" value="Genomic_DNA"/>
</dbReference>
<sequence>MENKKSLNAKRLTKRQVQELIESEERLHEEFTEFFEETYSTGYKNQPQVYELSNDRFLFVFDPKGISIPGRGDIYAKEYFLRMIQWTQNVREDYSNGHGSSVAHWFYYSKHRVQLVNKIDELIDELVRCLDISHDQLDFSYKSLDILSSKAEDYGSEKIQAELYDNLVAYVGEVIRRRVKGHWIVREDYPGCEYPIVSVNQGVLMPVNVVWQELGGLEPMNLRKEAANEVRRFSLRYR</sequence>
<keyword evidence="2" id="KW-1185">Reference proteome</keyword>
<dbReference type="RefSeq" id="WP_214441135.1">
    <property type="nucleotide sequence ID" value="NZ_JAECZB010000084.1"/>
</dbReference>
<organism evidence="1 2">
    <name type="scientific">Atlanticothrix silvestris CENA357</name>
    <dbReference type="NCBI Taxonomy" id="1725252"/>
    <lineage>
        <taxon>Bacteria</taxon>
        <taxon>Bacillati</taxon>
        <taxon>Cyanobacteriota</taxon>
        <taxon>Cyanophyceae</taxon>
        <taxon>Nostocales</taxon>
        <taxon>Nodulariaceae</taxon>
        <taxon>Atlanticothrix</taxon>
        <taxon>Atlanticothrix silvestris</taxon>
    </lineage>
</organism>
<accession>A0A8J7HL68</accession>